<dbReference type="InterPro" id="IPR010926">
    <property type="entry name" value="Myosin_TH1"/>
</dbReference>
<dbReference type="GO" id="GO:0007015">
    <property type="term" value="P:actin filament organization"/>
    <property type="evidence" value="ECO:0007669"/>
    <property type="project" value="TreeGrafter"/>
</dbReference>
<dbReference type="EMBL" id="LSSN01001454">
    <property type="protein sequence ID" value="OMJ19559.1"/>
    <property type="molecule type" value="Genomic_DNA"/>
</dbReference>
<evidence type="ECO:0000313" key="15">
    <source>
        <dbReference type="EMBL" id="OMJ19559.1"/>
    </source>
</evidence>
<keyword evidence="16" id="KW-1185">Reference proteome</keyword>
<evidence type="ECO:0000256" key="2">
    <source>
        <dbReference type="ARBA" id="ARBA00008314"/>
    </source>
</evidence>
<dbReference type="CDD" id="cd01378">
    <property type="entry name" value="MYSc_Myo1"/>
    <property type="match status" value="1"/>
</dbReference>
<evidence type="ECO:0000256" key="4">
    <source>
        <dbReference type="ARBA" id="ARBA00022741"/>
    </source>
</evidence>
<dbReference type="GO" id="GO:0051286">
    <property type="term" value="C:cell tip"/>
    <property type="evidence" value="ECO:0007669"/>
    <property type="project" value="TreeGrafter"/>
</dbReference>
<feature type="compositionally biased region" description="Pro residues" evidence="11">
    <location>
        <begin position="983"/>
        <end position="993"/>
    </location>
</feature>
<dbReference type="Gene3D" id="1.20.58.530">
    <property type="match status" value="1"/>
</dbReference>
<evidence type="ECO:0000256" key="8">
    <source>
        <dbReference type="ARBA" id="ARBA00023203"/>
    </source>
</evidence>
<dbReference type="InterPro" id="IPR001609">
    <property type="entry name" value="Myosin_head_motor_dom-like"/>
</dbReference>
<dbReference type="GO" id="GO:0051015">
    <property type="term" value="F:actin filament binding"/>
    <property type="evidence" value="ECO:0007669"/>
    <property type="project" value="TreeGrafter"/>
</dbReference>
<feature type="compositionally biased region" description="Polar residues" evidence="11">
    <location>
        <begin position="1118"/>
        <end position="1154"/>
    </location>
</feature>
<dbReference type="PROSITE" id="PS50002">
    <property type="entry name" value="SH3"/>
    <property type="match status" value="1"/>
</dbReference>
<feature type="compositionally biased region" description="Polar residues" evidence="11">
    <location>
        <begin position="1088"/>
        <end position="1106"/>
    </location>
</feature>
<dbReference type="Gene3D" id="2.30.30.40">
    <property type="entry name" value="SH3 Domains"/>
    <property type="match status" value="1"/>
</dbReference>
<feature type="compositionally biased region" description="Polar residues" evidence="11">
    <location>
        <begin position="994"/>
        <end position="1015"/>
    </location>
</feature>
<dbReference type="Gene3D" id="1.10.10.820">
    <property type="match status" value="1"/>
</dbReference>
<accession>A0A1R1XYB2</accession>
<feature type="region of interest" description="Actin-binding" evidence="10">
    <location>
        <begin position="572"/>
        <end position="594"/>
    </location>
</feature>
<keyword evidence="7 10" id="KW-0505">Motor protein</keyword>
<dbReference type="SUPFAM" id="SSF52540">
    <property type="entry name" value="P-loop containing nucleoside triphosphate hydrolases"/>
    <property type="match status" value="1"/>
</dbReference>
<evidence type="ECO:0000256" key="9">
    <source>
        <dbReference type="PROSITE-ProRule" id="PRU00192"/>
    </source>
</evidence>
<evidence type="ECO:0000256" key="11">
    <source>
        <dbReference type="SAM" id="MobiDB-lite"/>
    </source>
</evidence>
<evidence type="ECO:0000256" key="6">
    <source>
        <dbReference type="ARBA" id="ARBA00023123"/>
    </source>
</evidence>
<evidence type="ECO:0000259" key="12">
    <source>
        <dbReference type="PROSITE" id="PS50002"/>
    </source>
</evidence>
<dbReference type="STRING" id="133412.A0A1R1XYB2"/>
<dbReference type="SMART" id="SM00326">
    <property type="entry name" value="SH3"/>
    <property type="match status" value="1"/>
</dbReference>
<organism evidence="15 16">
    <name type="scientific">Smittium culicis</name>
    <dbReference type="NCBI Taxonomy" id="133412"/>
    <lineage>
        <taxon>Eukaryota</taxon>
        <taxon>Fungi</taxon>
        <taxon>Fungi incertae sedis</taxon>
        <taxon>Zoopagomycota</taxon>
        <taxon>Kickxellomycotina</taxon>
        <taxon>Harpellomycetes</taxon>
        <taxon>Harpellales</taxon>
        <taxon>Legeriomycetaceae</taxon>
        <taxon>Smittium</taxon>
    </lineage>
</organism>
<comment type="similarity">
    <text evidence="2 10">Belongs to the TRAFAC class myosin-kinesin ATPase superfamily. Myosin family.</text>
</comment>
<proteinExistence type="inferred from homology"/>
<evidence type="ECO:0000256" key="3">
    <source>
        <dbReference type="ARBA" id="ARBA00022443"/>
    </source>
</evidence>
<evidence type="ECO:0000259" key="13">
    <source>
        <dbReference type="PROSITE" id="PS51456"/>
    </source>
</evidence>
<dbReference type="InterPro" id="IPR036028">
    <property type="entry name" value="SH3-like_dom_sf"/>
</dbReference>
<protein>
    <submittedName>
        <fullName evidence="15">Myosin-1</fullName>
    </submittedName>
</protein>
<feature type="domain" description="SH3" evidence="12">
    <location>
        <begin position="1173"/>
        <end position="1233"/>
    </location>
</feature>
<dbReference type="PANTHER" id="PTHR13140:SF837">
    <property type="entry name" value="MYOSIN-3-RELATED"/>
    <property type="match status" value="1"/>
</dbReference>
<dbReference type="FunFam" id="1.10.10.820:FF:000001">
    <property type="entry name" value="Myosin heavy chain"/>
    <property type="match status" value="1"/>
</dbReference>
<evidence type="ECO:0000259" key="14">
    <source>
        <dbReference type="PROSITE" id="PS51757"/>
    </source>
</evidence>
<feature type="domain" description="TH1" evidence="14">
    <location>
        <begin position="757"/>
        <end position="945"/>
    </location>
</feature>
<dbReference type="PRINTS" id="PR00193">
    <property type="entry name" value="MYOSINHEAVY"/>
</dbReference>
<feature type="compositionally biased region" description="Low complexity" evidence="11">
    <location>
        <begin position="1016"/>
        <end position="1031"/>
    </location>
</feature>
<keyword evidence="3 9" id="KW-0728">SH3 domain</keyword>
<feature type="domain" description="Myosin motor" evidence="13">
    <location>
        <begin position="21"/>
        <end position="699"/>
    </location>
</feature>
<feature type="binding site" evidence="10">
    <location>
        <begin position="114"/>
        <end position="121"/>
    </location>
    <ligand>
        <name>ATP</name>
        <dbReference type="ChEBI" id="CHEBI:30616"/>
    </ligand>
</feature>
<comment type="subcellular location">
    <subcellularLocation>
        <location evidence="1">Cytoplasm</location>
        <location evidence="1">Cytoskeleton</location>
        <location evidence="1">Actin patch</location>
    </subcellularLocation>
</comment>
<dbReference type="PANTHER" id="PTHR13140">
    <property type="entry name" value="MYOSIN"/>
    <property type="match status" value="1"/>
</dbReference>
<keyword evidence="6 10" id="KW-0518">Myosin</keyword>
<keyword evidence="8 10" id="KW-0009">Actin-binding</keyword>
<name>A0A1R1XYB2_9FUNG</name>
<feature type="compositionally biased region" description="Polar residues" evidence="11">
    <location>
        <begin position="1277"/>
        <end position="1292"/>
    </location>
</feature>
<evidence type="ECO:0000256" key="7">
    <source>
        <dbReference type="ARBA" id="ARBA00023175"/>
    </source>
</evidence>
<feature type="compositionally biased region" description="Polar residues" evidence="11">
    <location>
        <begin position="967"/>
        <end position="978"/>
    </location>
</feature>
<evidence type="ECO:0000313" key="16">
    <source>
        <dbReference type="Proteomes" id="UP000187283"/>
    </source>
</evidence>
<feature type="compositionally biased region" description="Polar residues" evidence="11">
    <location>
        <begin position="1068"/>
        <end position="1081"/>
    </location>
</feature>
<dbReference type="InterPro" id="IPR001452">
    <property type="entry name" value="SH3_domain"/>
</dbReference>
<gene>
    <name evidence="15" type="ORF">AYI70_g4652</name>
</gene>
<dbReference type="Gene3D" id="3.40.850.10">
    <property type="entry name" value="Kinesin motor domain"/>
    <property type="match status" value="1"/>
</dbReference>
<dbReference type="FunFam" id="1.20.58.530:FF:000007">
    <property type="entry name" value="Myosin IE"/>
    <property type="match status" value="1"/>
</dbReference>
<feature type="region of interest" description="Disordered" evidence="11">
    <location>
        <begin position="1315"/>
        <end position="1382"/>
    </location>
</feature>
<dbReference type="SUPFAM" id="SSF50044">
    <property type="entry name" value="SH3-domain"/>
    <property type="match status" value="1"/>
</dbReference>
<feature type="region of interest" description="Disordered" evidence="11">
    <location>
        <begin position="1118"/>
        <end position="1183"/>
    </location>
</feature>
<dbReference type="Gene3D" id="1.20.120.720">
    <property type="entry name" value="Myosin VI head, motor domain, U50 subdomain"/>
    <property type="match status" value="1"/>
</dbReference>
<feature type="compositionally biased region" description="Polar residues" evidence="11">
    <location>
        <begin position="1346"/>
        <end position="1366"/>
    </location>
</feature>
<dbReference type="PROSITE" id="PS50096">
    <property type="entry name" value="IQ"/>
    <property type="match status" value="1"/>
</dbReference>
<dbReference type="Pfam" id="PF00018">
    <property type="entry name" value="SH3_1"/>
    <property type="match status" value="1"/>
</dbReference>
<dbReference type="GO" id="GO:0051666">
    <property type="term" value="P:actin cortical patch localization"/>
    <property type="evidence" value="ECO:0007669"/>
    <property type="project" value="TreeGrafter"/>
</dbReference>
<comment type="caution">
    <text evidence="15">The sequence shown here is derived from an EMBL/GenBank/DDBJ whole genome shotgun (WGS) entry which is preliminary data.</text>
</comment>
<feature type="compositionally biased region" description="Low complexity" evidence="11">
    <location>
        <begin position="1322"/>
        <end position="1345"/>
    </location>
</feature>
<dbReference type="InterPro" id="IPR036961">
    <property type="entry name" value="Kinesin_motor_dom_sf"/>
</dbReference>
<dbReference type="InterPro" id="IPR027417">
    <property type="entry name" value="P-loop_NTPase"/>
</dbReference>
<reference evidence="15 16" key="1">
    <citation type="submission" date="2017-01" db="EMBL/GenBank/DDBJ databases">
        <authorList>
            <person name="Mah S.A."/>
            <person name="Swanson W.J."/>
            <person name="Moy G.W."/>
            <person name="Vacquier V.D."/>
        </authorList>
    </citation>
    <scope>NUCLEOTIDE SEQUENCE [LARGE SCALE GENOMIC DNA]</scope>
    <source>
        <strain evidence="15 16">GSMNP</strain>
    </source>
</reference>
<keyword evidence="5 10" id="KW-0067">ATP-binding</keyword>
<dbReference type="GO" id="GO:0030479">
    <property type="term" value="C:actin cortical patch"/>
    <property type="evidence" value="ECO:0007669"/>
    <property type="project" value="UniProtKB-SubCell"/>
</dbReference>
<feature type="compositionally biased region" description="Low complexity" evidence="11">
    <location>
        <begin position="1237"/>
        <end position="1260"/>
    </location>
</feature>
<evidence type="ECO:0000256" key="1">
    <source>
        <dbReference type="ARBA" id="ARBA00004134"/>
    </source>
</evidence>
<dbReference type="GO" id="GO:0005524">
    <property type="term" value="F:ATP binding"/>
    <property type="evidence" value="ECO:0007669"/>
    <property type="project" value="UniProtKB-UniRule"/>
</dbReference>
<sequence>MAKSKPAKATWTDGANRKKQAGVSDMTLLSKITNDEISENLKKRFQNAEIYTYIGNVLISVNPFRDLGIYSPAIMSSYQGKNKLELPPHVYAIAEGSYKNMISYKENQCIIITGESGAGKTEAAKRILEYIAAVSGESTSSIQKVKEMVLATNPLLESFGNAKTLRNNNSSRFGKYLEIQFNQSGEPMGAKITNYLLEKSRVVSQIKNERNFHIFYQITKAASQKYRDMFGITNPQDYNYISSAGCIDVQNINDSSEYSDVLSSMNIIGINEQDQDNLHRLLAAILWIGNVNFTENENSESQVSNPQVVEFIAYLLQTEPEFVASAFETRTIETNHGGRRGSVYKVPLNLTQATAARDALSMAIYTRMFDWIVNRINVSLQANANVSNEIGVLDIYGFEIFEHNSFEQLCINYVNEKLQQIFIELTLKTEQEEYVREKIQWTPIEYFNNKVVCDLIESKRPPGILAAMNDACATAHANSTAADNSLKQRLNSVNSSYFELRDAIFTVKHYAGNVNYEISGMTDKNKDQLFRDHLDLCTNSTNNFLVGLFADSSNSDSKKRPPTASDRIKVSANELVTKLSNSQPSYIRTIKPNENKSPTEFDDRRVLHQVKYLGLCENIRVRRAGFAYRQTFDKFVERFYLLSPATSYAGEYIWRGDSLSACSQIFRDTNIDRSEWQLGVTKAFIRSPETLFALESMREKYWYNMAVRIQRAWRRYMARKHEAARKIQTAYRRNKYFIKYVQMRDYGQRILDGRKERRRYSLISYRTYFGDYLNVKRSTSGTGAITRTTLNINSSTDVIFSSEIEFLVSRQMRSAKPDNRIMVVTDQYIYIVAQVVERGLYKQQIDQKLAIVSISKIGMSPYQDGWIVLLVDKNPSFVLKCDFKTELITHLSILTNGRIPIEVSAKIDYYNKKQKLCKLVYTKNEANQIEIYKNKTVFIASGMPANSPSNPPARKRANYSLSNTVSKVTANAKSSRPQATPARPIPGTRPPPSVAQQRISMQMPNSQNYSSQPIDNSNNQNPPRNSNNYSPAHPQQMRMPELSSYAAPKPSFVSADRPDIQSFKRPPVSNQNGFQYDSPPSNRRESLIKTQESSLSQDTSQNQRNSFDNRQQQLASMFANQQKPSQISNQQRPSQISNQQRPSQISNQPTSNQFQKPKPPAAQPPPPPPPPVNSNPFHKSLYDYSPQNATEMALVSNQQYEIKEKSSNGWWFAINPNGESGWIPSNYLDPNPVKNLPKPSSQAPQPPSFSSSRNSVSNYSKPHDYLSESKQDDVKNFSLNSNNNSYQSGNTMQNDSMAKLAAALAEWPSNLSETSNLKDRANQNSSQYGNSISSSSTAQQNSFGSNQSNKFSRFQNQPSGQNQTQRMAAANHLDSDDEEAWN</sequence>
<feature type="region of interest" description="Disordered" evidence="11">
    <location>
        <begin position="967"/>
        <end position="1106"/>
    </location>
</feature>
<dbReference type="PROSITE" id="PS51757">
    <property type="entry name" value="TH1"/>
    <property type="match status" value="1"/>
</dbReference>
<dbReference type="Pfam" id="PF06017">
    <property type="entry name" value="Myosin_TH1"/>
    <property type="match status" value="1"/>
</dbReference>
<dbReference type="GO" id="GO:0005886">
    <property type="term" value="C:plasma membrane"/>
    <property type="evidence" value="ECO:0007669"/>
    <property type="project" value="TreeGrafter"/>
</dbReference>
<dbReference type="InterPro" id="IPR036072">
    <property type="entry name" value="MYSc_Myo1"/>
</dbReference>
<feature type="compositionally biased region" description="Basic and acidic residues" evidence="11">
    <location>
        <begin position="1261"/>
        <end position="1275"/>
    </location>
</feature>
<dbReference type="PROSITE" id="PS51456">
    <property type="entry name" value="MYOSIN_MOTOR"/>
    <property type="match status" value="1"/>
</dbReference>
<dbReference type="GO" id="GO:0016459">
    <property type="term" value="C:myosin complex"/>
    <property type="evidence" value="ECO:0007669"/>
    <property type="project" value="UniProtKB-KW"/>
</dbReference>
<evidence type="ECO:0000256" key="5">
    <source>
        <dbReference type="ARBA" id="ARBA00022840"/>
    </source>
</evidence>
<dbReference type="GO" id="GO:0000146">
    <property type="term" value="F:microfilament motor activity"/>
    <property type="evidence" value="ECO:0007669"/>
    <property type="project" value="TreeGrafter"/>
</dbReference>
<dbReference type="FunFam" id="1.20.5.4820:FF:000004">
    <property type="entry name" value="Myosin IE"/>
    <property type="match status" value="1"/>
</dbReference>
<dbReference type="GO" id="GO:0006897">
    <property type="term" value="P:endocytosis"/>
    <property type="evidence" value="ECO:0007669"/>
    <property type="project" value="TreeGrafter"/>
</dbReference>
<evidence type="ECO:0000256" key="10">
    <source>
        <dbReference type="PROSITE-ProRule" id="PRU00782"/>
    </source>
</evidence>
<dbReference type="Proteomes" id="UP000187283">
    <property type="component" value="Unassembled WGS sequence"/>
</dbReference>
<dbReference type="Gene3D" id="1.20.5.4820">
    <property type="match status" value="1"/>
</dbReference>
<feature type="region of interest" description="Disordered" evidence="11">
    <location>
        <begin position="1233"/>
        <end position="1292"/>
    </location>
</feature>
<dbReference type="OrthoDB" id="6108017at2759"/>
<feature type="compositionally biased region" description="Pro residues" evidence="11">
    <location>
        <begin position="1157"/>
        <end position="1173"/>
    </location>
</feature>
<dbReference type="CDD" id="cd23767">
    <property type="entry name" value="IQCD"/>
    <property type="match status" value="1"/>
</dbReference>
<dbReference type="Pfam" id="PF00063">
    <property type="entry name" value="Myosin_head"/>
    <property type="match status" value="1"/>
</dbReference>
<keyword evidence="4 10" id="KW-0547">Nucleotide-binding</keyword>
<dbReference type="SMART" id="SM00242">
    <property type="entry name" value="MYSc"/>
    <property type="match status" value="1"/>
</dbReference>